<dbReference type="InterPro" id="IPR029016">
    <property type="entry name" value="GAF-like_dom_sf"/>
</dbReference>
<dbReference type="RefSeq" id="WP_078693950.1">
    <property type="nucleotide sequence ID" value="NZ_FUWX01000010.1"/>
</dbReference>
<dbReference type="STRING" id="180163.SAMN02745174_01460"/>
<dbReference type="EMBL" id="FUWX01000010">
    <property type="protein sequence ID" value="SJZ75529.1"/>
    <property type="molecule type" value="Genomic_DNA"/>
</dbReference>
<dbReference type="Gene3D" id="3.30.450.40">
    <property type="match status" value="1"/>
</dbReference>
<dbReference type="Pfam" id="PF01614">
    <property type="entry name" value="IclR_C"/>
    <property type="match status" value="1"/>
</dbReference>
<evidence type="ECO:0000256" key="3">
    <source>
        <dbReference type="ARBA" id="ARBA00023163"/>
    </source>
</evidence>
<gene>
    <name evidence="6" type="ORF">SAMN02745174_01460</name>
</gene>
<keyword evidence="2" id="KW-0238">DNA-binding</keyword>
<dbReference type="InterPro" id="IPR036390">
    <property type="entry name" value="WH_DNA-bd_sf"/>
</dbReference>
<name>A0A1T4N8I0_9FUSO</name>
<keyword evidence="1" id="KW-0805">Transcription regulation</keyword>
<feature type="domain" description="HTH iclR-type" evidence="4">
    <location>
        <begin position="6"/>
        <end position="68"/>
    </location>
</feature>
<evidence type="ECO:0000313" key="7">
    <source>
        <dbReference type="Proteomes" id="UP000191153"/>
    </source>
</evidence>
<dbReference type="SUPFAM" id="SSF46785">
    <property type="entry name" value="Winged helix' DNA-binding domain"/>
    <property type="match status" value="1"/>
</dbReference>
<dbReference type="PROSITE" id="PS51077">
    <property type="entry name" value="HTH_ICLR"/>
    <property type="match status" value="1"/>
</dbReference>
<sequence>MEGKLIQSVQRAIDIINCFTEEDHELSLKDISEKVNLSKSTVHGILSTLLKNSFIEQNPLSSYYSLGPAFMEKSFLINEDLLLKNLGRKYLEEISQKFSVTANIFSYKNKHLHLIDRVTSPNLYYSISTSVKKIPLNASASGKLALAYSEELNIDKLFENLEINKYTNTTIMEKDELLKEIDKIRKDGFSMEKSEVEEGIYCISVPVFKLKNKFIGTISVMGTKEKLSKIKINLSKEMVKVSKELSKELGCL</sequence>
<dbReference type="InterPro" id="IPR036388">
    <property type="entry name" value="WH-like_DNA-bd_sf"/>
</dbReference>
<dbReference type="GO" id="GO:0003677">
    <property type="term" value="F:DNA binding"/>
    <property type="evidence" value="ECO:0007669"/>
    <property type="project" value="UniProtKB-KW"/>
</dbReference>
<dbReference type="InterPro" id="IPR050707">
    <property type="entry name" value="HTH_MetabolicPath_Reg"/>
</dbReference>
<dbReference type="Gene3D" id="1.10.10.10">
    <property type="entry name" value="Winged helix-like DNA-binding domain superfamily/Winged helix DNA-binding domain"/>
    <property type="match status" value="1"/>
</dbReference>
<organism evidence="6 7">
    <name type="scientific">Cetobacterium ceti</name>
    <dbReference type="NCBI Taxonomy" id="180163"/>
    <lineage>
        <taxon>Bacteria</taxon>
        <taxon>Fusobacteriati</taxon>
        <taxon>Fusobacteriota</taxon>
        <taxon>Fusobacteriia</taxon>
        <taxon>Fusobacteriales</taxon>
        <taxon>Fusobacteriaceae</taxon>
        <taxon>Cetobacterium</taxon>
    </lineage>
</organism>
<dbReference type="PANTHER" id="PTHR30136">
    <property type="entry name" value="HELIX-TURN-HELIX TRANSCRIPTIONAL REGULATOR, ICLR FAMILY"/>
    <property type="match status" value="1"/>
</dbReference>
<dbReference type="InterPro" id="IPR005471">
    <property type="entry name" value="Tscrpt_reg_IclR_N"/>
</dbReference>
<keyword evidence="7" id="KW-1185">Reference proteome</keyword>
<dbReference type="Proteomes" id="UP000191153">
    <property type="component" value="Unassembled WGS sequence"/>
</dbReference>
<reference evidence="6 7" key="1">
    <citation type="submission" date="2017-02" db="EMBL/GenBank/DDBJ databases">
        <authorList>
            <person name="Peterson S.W."/>
        </authorList>
    </citation>
    <scope>NUCLEOTIDE SEQUENCE [LARGE SCALE GENOMIC DNA]</scope>
    <source>
        <strain evidence="6 7">ATCC 700028</strain>
    </source>
</reference>
<protein>
    <submittedName>
        <fullName evidence="6">Transcriptional regulator, IclR family</fullName>
    </submittedName>
</protein>
<dbReference type="PANTHER" id="PTHR30136:SF35">
    <property type="entry name" value="HTH-TYPE TRANSCRIPTIONAL REGULATOR RV1719"/>
    <property type="match status" value="1"/>
</dbReference>
<dbReference type="OrthoDB" id="9778379at2"/>
<dbReference type="SUPFAM" id="SSF55781">
    <property type="entry name" value="GAF domain-like"/>
    <property type="match status" value="1"/>
</dbReference>
<evidence type="ECO:0000259" key="4">
    <source>
        <dbReference type="PROSITE" id="PS51077"/>
    </source>
</evidence>
<proteinExistence type="predicted"/>
<evidence type="ECO:0000256" key="1">
    <source>
        <dbReference type="ARBA" id="ARBA00023015"/>
    </source>
</evidence>
<dbReference type="GO" id="GO:0003700">
    <property type="term" value="F:DNA-binding transcription factor activity"/>
    <property type="evidence" value="ECO:0007669"/>
    <property type="project" value="TreeGrafter"/>
</dbReference>
<dbReference type="FunFam" id="1.10.10.10:FF:000056">
    <property type="entry name" value="IclR family transcriptional regulator"/>
    <property type="match status" value="1"/>
</dbReference>
<accession>A0A1T4N8I0</accession>
<dbReference type="GO" id="GO:0045892">
    <property type="term" value="P:negative regulation of DNA-templated transcription"/>
    <property type="evidence" value="ECO:0007669"/>
    <property type="project" value="TreeGrafter"/>
</dbReference>
<feature type="domain" description="IclR-ED" evidence="5">
    <location>
        <begin position="62"/>
        <end position="251"/>
    </location>
</feature>
<dbReference type="InterPro" id="IPR014757">
    <property type="entry name" value="Tscrpt_reg_IclR_C"/>
</dbReference>
<dbReference type="AlphaFoldDB" id="A0A1T4N8I0"/>
<evidence type="ECO:0000256" key="2">
    <source>
        <dbReference type="ARBA" id="ARBA00023125"/>
    </source>
</evidence>
<evidence type="ECO:0000259" key="5">
    <source>
        <dbReference type="PROSITE" id="PS51078"/>
    </source>
</evidence>
<dbReference type="PROSITE" id="PS51078">
    <property type="entry name" value="ICLR_ED"/>
    <property type="match status" value="1"/>
</dbReference>
<dbReference type="Pfam" id="PF09339">
    <property type="entry name" value="HTH_IclR"/>
    <property type="match status" value="1"/>
</dbReference>
<dbReference type="SMART" id="SM00346">
    <property type="entry name" value="HTH_ICLR"/>
    <property type="match status" value="1"/>
</dbReference>
<evidence type="ECO:0000313" key="6">
    <source>
        <dbReference type="EMBL" id="SJZ75529.1"/>
    </source>
</evidence>
<keyword evidence="3" id="KW-0804">Transcription</keyword>